<proteinExistence type="inferred from homology"/>
<dbReference type="KEGG" id="pbs:Plabr_1623"/>
<protein>
    <submittedName>
        <fullName evidence="5">Transferase hexapeptide repeat containing protein</fullName>
    </submittedName>
</protein>
<dbReference type="RefSeq" id="WP_013627961.1">
    <property type="nucleotide sequence ID" value="NC_015174.1"/>
</dbReference>
<dbReference type="PANTHER" id="PTHR43300:SF4">
    <property type="entry name" value="ACYL-[ACYL-CARRIER-PROTEIN]--UDP-N-ACETYLGLUCOSAMINE O-ACYLTRANSFERASE"/>
    <property type="match status" value="1"/>
</dbReference>
<dbReference type="EMBL" id="CP002546">
    <property type="protein sequence ID" value="ADY59234.1"/>
    <property type="molecule type" value="Genomic_DNA"/>
</dbReference>
<keyword evidence="2 5" id="KW-0808">Transferase</keyword>
<reference evidence="6" key="1">
    <citation type="submission" date="2011-02" db="EMBL/GenBank/DDBJ databases">
        <title>The complete genome of Planctomyces brasiliensis DSM 5305.</title>
        <authorList>
            <person name="Lucas S."/>
            <person name="Copeland A."/>
            <person name="Lapidus A."/>
            <person name="Bruce D."/>
            <person name="Goodwin L."/>
            <person name="Pitluck S."/>
            <person name="Kyrpides N."/>
            <person name="Mavromatis K."/>
            <person name="Pagani I."/>
            <person name="Ivanova N."/>
            <person name="Ovchinnikova G."/>
            <person name="Lu M."/>
            <person name="Detter J.C."/>
            <person name="Han C."/>
            <person name="Land M."/>
            <person name="Hauser L."/>
            <person name="Markowitz V."/>
            <person name="Cheng J.-F."/>
            <person name="Hugenholtz P."/>
            <person name="Woyke T."/>
            <person name="Wu D."/>
            <person name="Tindall B."/>
            <person name="Pomrenke H.G."/>
            <person name="Brambilla E."/>
            <person name="Klenk H.-P."/>
            <person name="Eisen J.A."/>
        </authorList>
    </citation>
    <scope>NUCLEOTIDE SEQUENCE [LARGE SCALE GENOMIC DNA]</scope>
    <source>
        <strain evidence="6">ATCC 49424 / DSM 5305 / JCM 21570 / NBRC 103401 / IFAM 1448</strain>
    </source>
</reference>
<dbReference type="eggNOG" id="COG0110">
    <property type="taxonomic scope" value="Bacteria"/>
</dbReference>
<evidence type="ECO:0000256" key="3">
    <source>
        <dbReference type="ARBA" id="ARBA00022737"/>
    </source>
</evidence>
<gene>
    <name evidence="5" type="ordered locus">Plabr_1623</name>
</gene>
<dbReference type="STRING" id="756272.Plabr_1623"/>
<keyword evidence="4" id="KW-0012">Acyltransferase</keyword>
<keyword evidence="3" id="KW-0677">Repeat</keyword>
<dbReference type="CDD" id="cd03358">
    <property type="entry name" value="LbH_WxcM_N_like"/>
    <property type="match status" value="1"/>
</dbReference>
<accession>F0SSG3</accession>
<dbReference type="PANTHER" id="PTHR43300">
    <property type="entry name" value="ACETYLTRANSFERASE"/>
    <property type="match status" value="1"/>
</dbReference>
<dbReference type="OrthoDB" id="285017at2"/>
<dbReference type="AlphaFoldDB" id="F0SSG3"/>
<evidence type="ECO:0000313" key="6">
    <source>
        <dbReference type="Proteomes" id="UP000006860"/>
    </source>
</evidence>
<evidence type="ECO:0000256" key="4">
    <source>
        <dbReference type="ARBA" id="ARBA00023315"/>
    </source>
</evidence>
<dbReference type="InterPro" id="IPR011004">
    <property type="entry name" value="Trimer_LpxA-like_sf"/>
</dbReference>
<dbReference type="InterPro" id="IPR001451">
    <property type="entry name" value="Hexapep"/>
</dbReference>
<organism evidence="5 6">
    <name type="scientific">Rubinisphaera brasiliensis (strain ATCC 49424 / DSM 5305 / JCM 21570 / IAM 15109 / NBRC 103401 / IFAM 1448)</name>
    <name type="common">Planctomyces brasiliensis</name>
    <dbReference type="NCBI Taxonomy" id="756272"/>
    <lineage>
        <taxon>Bacteria</taxon>
        <taxon>Pseudomonadati</taxon>
        <taxon>Planctomycetota</taxon>
        <taxon>Planctomycetia</taxon>
        <taxon>Planctomycetales</taxon>
        <taxon>Planctomycetaceae</taxon>
        <taxon>Rubinisphaera</taxon>
    </lineage>
</organism>
<dbReference type="InterPro" id="IPR050179">
    <property type="entry name" value="Trans_hexapeptide_repeat"/>
</dbReference>
<evidence type="ECO:0000256" key="1">
    <source>
        <dbReference type="ARBA" id="ARBA00007274"/>
    </source>
</evidence>
<dbReference type="GO" id="GO:0016746">
    <property type="term" value="F:acyltransferase activity"/>
    <property type="evidence" value="ECO:0007669"/>
    <property type="project" value="UniProtKB-KW"/>
</dbReference>
<dbReference type="SUPFAM" id="SSF51161">
    <property type="entry name" value="Trimeric LpxA-like enzymes"/>
    <property type="match status" value="1"/>
</dbReference>
<dbReference type="Pfam" id="PF00132">
    <property type="entry name" value="Hexapep"/>
    <property type="match status" value="2"/>
</dbReference>
<evidence type="ECO:0000256" key="2">
    <source>
        <dbReference type="ARBA" id="ARBA00022679"/>
    </source>
</evidence>
<dbReference type="InterPro" id="IPR018357">
    <property type="entry name" value="Hexapep_transf_CS"/>
</dbReference>
<evidence type="ECO:0000313" key="5">
    <source>
        <dbReference type="EMBL" id="ADY59234.1"/>
    </source>
</evidence>
<dbReference type="Gene3D" id="2.160.10.10">
    <property type="entry name" value="Hexapeptide repeat proteins"/>
    <property type="match status" value="1"/>
</dbReference>
<dbReference type="Proteomes" id="UP000006860">
    <property type="component" value="Chromosome"/>
</dbReference>
<dbReference type="HOGENOM" id="CLU_051638_9_1_0"/>
<comment type="similarity">
    <text evidence="1">Belongs to the transferase hexapeptide repeat family.</text>
</comment>
<keyword evidence="6" id="KW-1185">Reference proteome</keyword>
<sequence length="205" mass="21792">MSQTTSDYSVHESSYVDDGVTIGKDTRIWHFSHIITGSNVGERCRIGQNVVIGPRVDVGNNVKIQNNVSVYEGVTLEDDVFCGPSVVFTNVTVPRSAFPRNTADAFSKTLVKRGASIGANATIVCGVTIGEHALIGAGAVVTKDVPAYALIYGNPARQHGWACQCGVPLPKTDGTTLTCNDCGREYELLENNLLQYSGNLTLAAG</sequence>
<name>F0SSG3_RUBBR</name>
<dbReference type="PROSITE" id="PS00101">
    <property type="entry name" value="HEXAPEP_TRANSFERASES"/>
    <property type="match status" value="1"/>
</dbReference>